<dbReference type="AlphaFoldDB" id="A0A0F9EHF9"/>
<sequence length="69" mass="8034">MGLYNLEELPKMDIKKAKGMVGSYLEHSIIEDIKNLGEKHYYEVCECSIGEIKEAFDLLDNHYNYFKGD</sequence>
<reference evidence="1" key="1">
    <citation type="journal article" date="2015" name="Nature">
        <title>Complex archaea that bridge the gap between prokaryotes and eukaryotes.</title>
        <authorList>
            <person name="Spang A."/>
            <person name="Saw J.H."/>
            <person name="Jorgensen S.L."/>
            <person name="Zaremba-Niedzwiedzka K."/>
            <person name="Martijn J."/>
            <person name="Lind A.E."/>
            <person name="van Eijk R."/>
            <person name="Schleper C."/>
            <person name="Guy L."/>
            <person name="Ettema T.J."/>
        </authorList>
    </citation>
    <scope>NUCLEOTIDE SEQUENCE</scope>
</reference>
<name>A0A0F9EHF9_9ZZZZ</name>
<evidence type="ECO:0000313" key="1">
    <source>
        <dbReference type="EMBL" id="KKL65731.1"/>
    </source>
</evidence>
<organism evidence="1">
    <name type="scientific">marine sediment metagenome</name>
    <dbReference type="NCBI Taxonomy" id="412755"/>
    <lineage>
        <taxon>unclassified sequences</taxon>
        <taxon>metagenomes</taxon>
        <taxon>ecological metagenomes</taxon>
    </lineage>
</organism>
<protein>
    <submittedName>
        <fullName evidence="1">Uncharacterized protein</fullName>
    </submittedName>
</protein>
<dbReference type="EMBL" id="LAZR01027438">
    <property type="protein sequence ID" value="KKL65731.1"/>
    <property type="molecule type" value="Genomic_DNA"/>
</dbReference>
<gene>
    <name evidence="1" type="ORF">LCGC14_2152050</name>
</gene>
<accession>A0A0F9EHF9</accession>
<proteinExistence type="predicted"/>
<comment type="caution">
    <text evidence="1">The sequence shown here is derived from an EMBL/GenBank/DDBJ whole genome shotgun (WGS) entry which is preliminary data.</text>
</comment>